<reference evidence="1 2" key="1">
    <citation type="submission" date="2023-07" db="EMBL/GenBank/DDBJ databases">
        <title>Pathogenic bacteria of pear tree diseases.</title>
        <authorList>
            <person name="Zhang Z."/>
            <person name="He L."/>
            <person name="Huang R."/>
        </authorList>
    </citation>
    <scope>NUCLEOTIDE SEQUENCE [LARGE SCALE GENOMIC DNA]</scope>
    <source>
        <strain evidence="1 2">DE2</strain>
    </source>
</reference>
<accession>A0AA50DKX6</accession>
<keyword evidence="2" id="KW-1185">Reference proteome</keyword>
<dbReference type="RefSeq" id="WP_306209142.1">
    <property type="nucleotide sequence ID" value="NZ_CP132353.1"/>
</dbReference>
<evidence type="ECO:0000313" key="2">
    <source>
        <dbReference type="Proteomes" id="UP001228139"/>
    </source>
</evidence>
<dbReference type="KEGG" id="epi:Q3V30_21030"/>
<gene>
    <name evidence="1" type="ORF">Q3V30_21030</name>
</gene>
<evidence type="ECO:0000313" key="1">
    <source>
        <dbReference type="EMBL" id="WLS78872.1"/>
    </source>
</evidence>
<sequence>MTTLRQIESSGDEKGEGKMMAGEVFKQLARGFHPETGELLPPESAVHSPAAIRLLYELAEEFSHECFAGIKRKEKVKLTPEQRREKNRAEGKPANAYLPWSEEEKIRLGEVFQRGDDIAALSKQFERSSRSIALMLEKMALITAEEAAAYD</sequence>
<name>A0AA50DKX6_9GAMM</name>
<proteinExistence type="predicted"/>
<dbReference type="AlphaFoldDB" id="A0AA50DKX6"/>
<dbReference type="EMBL" id="CP132353">
    <property type="protein sequence ID" value="WLS78872.1"/>
    <property type="molecule type" value="Genomic_DNA"/>
</dbReference>
<dbReference type="Proteomes" id="UP001228139">
    <property type="component" value="Chromosome"/>
</dbReference>
<organism evidence="1 2">
    <name type="scientific">Erwinia pyri</name>
    <dbReference type="NCBI Taxonomy" id="3062598"/>
    <lineage>
        <taxon>Bacteria</taxon>
        <taxon>Pseudomonadati</taxon>
        <taxon>Pseudomonadota</taxon>
        <taxon>Gammaproteobacteria</taxon>
        <taxon>Enterobacterales</taxon>
        <taxon>Erwiniaceae</taxon>
        <taxon>Erwinia</taxon>
    </lineage>
</organism>
<protein>
    <submittedName>
        <fullName evidence="1">Uncharacterized protein</fullName>
    </submittedName>
</protein>